<protein>
    <recommendedName>
        <fullName evidence="3">2-phospho-L-lactate guanylyltransferase</fullName>
    </recommendedName>
</protein>
<gene>
    <name evidence="1" type="ORF">Pr1d_45850</name>
</gene>
<dbReference type="KEGG" id="bgok:Pr1d_45850"/>
<keyword evidence="2" id="KW-1185">Reference proteome</keyword>
<dbReference type="RefSeq" id="WP_148075503.1">
    <property type="nucleotide sequence ID" value="NZ_CP042913.1"/>
</dbReference>
<accession>A0A5B9QE71</accession>
<name>A0A5B9QE71_9BACT</name>
<dbReference type="SUPFAM" id="SSF53448">
    <property type="entry name" value="Nucleotide-diphospho-sugar transferases"/>
    <property type="match status" value="1"/>
</dbReference>
<organism evidence="1 2">
    <name type="scientific">Bythopirellula goksoeyrii</name>
    <dbReference type="NCBI Taxonomy" id="1400387"/>
    <lineage>
        <taxon>Bacteria</taxon>
        <taxon>Pseudomonadati</taxon>
        <taxon>Planctomycetota</taxon>
        <taxon>Planctomycetia</taxon>
        <taxon>Pirellulales</taxon>
        <taxon>Lacipirellulaceae</taxon>
        <taxon>Bythopirellula</taxon>
    </lineage>
</organism>
<reference evidence="1 2" key="1">
    <citation type="submission" date="2019-08" db="EMBL/GenBank/DDBJ databases">
        <title>Deep-cultivation of Planctomycetes and their phenomic and genomic characterization uncovers novel biology.</title>
        <authorList>
            <person name="Wiegand S."/>
            <person name="Jogler M."/>
            <person name="Boedeker C."/>
            <person name="Pinto D."/>
            <person name="Vollmers J."/>
            <person name="Rivas-Marin E."/>
            <person name="Kohn T."/>
            <person name="Peeters S.H."/>
            <person name="Heuer A."/>
            <person name="Rast P."/>
            <person name="Oberbeckmann S."/>
            <person name="Bunk B."/>
            <person name="Jeske O."/>
            <person name="Meyerdierks A."/>
            <person name="Storesund J.E."/>
            <person name="Kallscheuer N."/>
            <person name="Luecker S."/>
            <person name="Lage O.M."/>
            <person name="Pohl T."/>
            <person name="Merkel B.J."/>
            <person name="Hornburger P."/>
            <person name="Mueller R.-W."/>
            <person name="Bruemmer F."/>
            <person name="Labrenz M."/>
            <person name="Spormann A.M."/>
            <person name="Op den Camp H."/>
            <person name="Overmann J."/>
            <person name="Amann R."/>
            <person name="Jetten M.S.M."/>
            <person name="Mascher T."/>
            <person name="Medema M.H."/>
            <person name="Devos D.P."/>
            <person name="Kaster A.-K."/>
            <person name="Ovreas L."/>
            <person name="Rohde M."/>
            <person name="Galperin M.Y."/>
            <person name="Jogler C."/>
        </authorList>
    </citation>
    <scope>NUCLEOTIDE SEQUENCE [LARGE SCALE GENOMIC DNA]</scope>
    <source>
        <strain evidence="1 2">Pr1d</strain>
    </source>
</reference>
<dbReference type="Pfam" id="PF09837">
    <property type="entry name" value="DUF2064"/>
    <property type="match status" value="1"/>
</dbReference>
<evidence type="ECO:0000313" key="2">
    <source>
        <dbReference type="Proteomes" id="UP000323917"/>
    </source>
</evidence>
<evidence type="ECO:0000313" key="1">
    <source>
        <dbReference type="EMBL" id="QEG37244.1"/>
    </source>
</evidence>
<dbReference type="AlphaFoldDB" id="A0A5B9QE71"/>
<dbReference type="EMBL" id="CP042913">
    <property type="protein sequence ID" value="QEG37244.1"/>
    <property type="molecule type" value="Genomic_DNA"/>
</dbReference>
<dbReference type="InterPro" id="IPR018641">
    <property type="entry name" value="Trfase_1_rSAM/seldom-assoc"/>
</dbReference>
<dbReference type="PANTHER" id="PTHR36529:SF1">
    <property type="entry name" value="GLYCOSYLTRANSFERASE"/>
    <property type="match status" value="1"/>
</dbReference>
<dbReference type="OrthoDB" id="9810303at2"/>
<dbReference type="Gene3D" id="3.90.550.10">
    <property type="entry name" value="Spore Coat Polysaccharide Biosynthesis Protein SpsA, Chain A"/>
    <property type="match status" value="1"/>
</dbReference>
<evidence type="ECO:0008006" key="3">
    <source>
        <dbReference type="Google" id="ProtNLM"/>
    </source>
</evidence>
<dbReference type="Proteomes" id="UP000323917">
    <property type="component" value="Chromosome"/>
</dbReference>
<proteinExistence type="predicted"/>
<dbReference type="PANTHER" id="PTHR36529">
    <property type="entry name" value="SLL1095 PROTEIN"/>
    <property type="match status" value="1"/>
</dbReference>
<sequence>MSRQSAAVAVFVKTPRLSPIKTRLAADIGLERSAEFYHLSVTCIAATVAAVAKSTGATPYWAVAEEAGLDDPLWQQFPCVSQGEGDLGDRLHKVFDELILQHTAVVLIGADSPQLTPTILKHAIQFLIDPHDHFNYVLGRTHDGGFYLFGSNAQIQQEAWSTIPYSTVNTAESLAANLLPSGNIRELARLTDVDVVEDLAILRNELLTVSAQVPEQICLLEWLEQTIGDLQGNSDVQ</sequence>
<dbReference type="InterPro" id="IPR029044">
    <property type="entry name" value="Nucleotide-diphossugar_trans"/>
</dbReference>